<dbReference type="STRING" id="7868.ENSCMIP00000008142"/>
<dbReference type="InParanoid" id="A0A4W3GYZ2"/>
<dbReference type="PANTHER" id="PTHR28586">
    <property type="entry name" value="PROTEIN PAXX"/>
    <property type="match status" value="1"/>
</dbReference>
<sequence>MESDKSLPAERCLDIYIISQSPHRYLCYTSPGSHTFDLCVTNVVDVWSTGFTQEKLEEHKSAHGIKTTEEYYSRTRDAFQEGSVQLTVLDNTVTLTLSKAPLELRFHLHQLPISEAKAKIQAAVFHLAEKVCDLEKRLKVSEEIRASTPTKKTERGHRLLLPGTTSYVSSFLFSSAFLNVPPSFTHHSVIFNPPSPTTTTQLNDLLTNICHLCPAMKDGNLHKIMD</sequence>
<reference evidence="1" key="5">
    <citation type="submission" date="2025-09" db="UniProtKB">
        <authorList>
            <consortium name="Ensembl"/>
        </authorList>
    </citation>
    <scope>IDENTIFICATION</scope>
</reference>
<dbReference type="GO" id="GO:0070419">
    <property type="term" value="C:nonhomologous end joining complex"/>
    <property type="evidence" value="ECO:0007669"/>
    <property type="project" value="TreeGrafter"/>
</dbReference>
<reference evidence="1" key="4">
    <citation type="submission" date="2025-08" db="UniProtKB">
        <authorList>
            <consortium name="Ensembl"/>
        </authorList>
    </citation>
    <scope>IDENTIFICATION</scope>
</reference>
<dbReference type="PANTHER" id="PTHR28586:SF1">
    <property type="entry name" value="PROTEIN PAXX"/>
    <property type="match status" value="1"/>
</dbReference>
<reference evidence="2" key="3">
    <citation type="journal article" date="2014" name="Nature">
        <title>Elephant shark genome provides unique insights into gnathostome evolution.</title>
        <authorList>
            <consortium name="International Elephant Shark Genome Sequencing Consortium"/>
            <person name="Venkatesh B."/>
            <person name="Lee A.P."/>
            <person name="Ravi V."/>
            <person name="Maurya A.K."/>
            <person name="Lian M.M."/>
            <person name="Swann J.B."/>
            <person name="Ohta Y."/>
            <person name="Flajnik M.F."/>
            <person name="Sutoh Y."/>
            <person name="Kasahara M."/>
            <person name="Hoon S."/>
            <person name="Gangu V."/>
            <person name="Roy S.W."/>
            <person name="Irimia M."/>
            <person name="Korzh V."/>
            <person name="Kondrychyn I."/>
            <person name="Lim Z.W."/>
            <person name="Tay B.H."/>
            <person name="Tohari S."/>
            <person name="Kong K.W."/>
            <person name="Ho S."/>
            <person name="Lorente-Galdos B."/>
            <person name="Quilez J."/>
            <person name="Marques-Bonet T."/>
            <person name="Raney B.J."/>
            <person name="Ingham P.W."/>
            <person name="Tay A."/>
            <person name="Hillier L.W."/>
            <person name="Minx P."/>
            <person name="Boehm T."/>
            <person name="Wilson R.K."/>
            <person name="Brenner S."/>
            <person name="Warren W.C."/>
        </authorList>
    </citation>
    <scope>NUCLEOTIDE SEQUENCE [LARGE SCALE GENOMIC DNA]</scope>
</reference>
<protein>
    <submittedName>
        <fullName evidence="1">Uncharacterized protein</fullName>
    </submittedName>
</protein>
<dbReference type="GeneTree" id="ENSGT01120000275110"/>
<organism evidence="1 2">
    <name type="scientific">Callorhinchus milii</name>
    <name type="common">Ghost shark</name>
    <dbReference type="NCBI Taxonomy" id="7868"/>
    <lineage>
        <taxon>Eukaryota</taxon>
        <taxon>Metazoa</taxon>
        <taxon>Chordata</taxon>
        <taxon>Craniata</taxon>
        <taxon>Vertebrata</taxon>
        <taxon>Chondrichthyes</taxon>
        <taxon>Holocephali</taxon>
        <taxon>Chimaeriformes</taxon>
        <taxon>Callorhinchidae</taxon>
        <taxon>Callorhinchus</taxon>
    </lineage>
</organism>
<dbReference type="CDD" id="cd22286">
    <property type="entry name" value="HD_PAXX_N"/>
    <property type="match status" value="1"/>
</dbReference>
<evidence type="ECO:0000313" key="1">
    <source>
        <dbReference type="Ensembl" id="ENSCMIP00000008142.1"/>
    </source>
</evidence>
<gene>
    <name evidence="1" type="primary">paxx</name>
</gene>
<reference evidence="2" key="2">
    <citation type="journal article" date="2007" name="PLoS Biol.">
        <title>Survey sequencing and comparative analysis of the elephant shark (Callorhinchus milii) genome.</title>
        <authorList>
            <person name="Venkatesh B."/>
            <person name="Kirkness E.F."/>
            <person name="Loh Y.H."/>
            <person name="Halpern A.L."/>
            <person name="Lee A.P."/>
            <person name="Johnson J."/>
            <person name="Dandona N."/>
            <person name="Viswanathan L.D."/>
            <person name="Tay A."/>
            <person name="Venter J.C."/>
            <person name="Strausberg R.L."/>
            <person name="Brenner S."/>
        </authorList>
    </citation>
    <scope>NUCLEOTIDE SEQUENCE [LARGE SCALE GENOMIC DNA]</scope>
</reference>
<dbReference type="Proteomes" id="UP000314986">
    <property type="component" value="Unassembled WGS sequence"/>
</dbReference>
<dbReference type="GO" id="GO:0060090">
    <property type="term" value="F:molecular adaptor activity"/>
    <property type="evidence" value="ECO:0007669"/>
    <property type="project" value="TreeGrafter"/>
</dbReference>
<evidence type="ECO:0000313" key="2">
    <source>
        <dbReference type="Proteomes" id="UP000314986"/>
    </source>
</evidence>
<dbReference type="Ensembl" id="ENSCMIT00000008377.1">
    <property type="protein sequence ID" value="ENSCMIP00000008142.1"/>
    <property type="gene ID" value="ENSCMIG00000004386.1"/>
</dbReference>
<dbReference type="GO" id="GO:0035861">
    <property type="term" value="C:site of double-strand break"/>
    <property type="evidence" value="ECO:0007669"/>
    <property type="project" value="TreeGrafter"/>
</dbReference>
<dbReference type="GO" id="GO:0006303">
    <property type="term" value="P:double-strand break repair via nonhomologous end joining"/>
    <property type="evidence" value="ECO:0007669"/>
    <property type="project" value="InterPro"/>
</dbReference>
<name>A0A4W3GYZ2_CALMI</name>
<dbReference type="GO" id="GO:0005634">
    <property type="term" value="C:nucleus"/>
    <property type="evidence" value="ECO:0007669"/>
    <property type="project" value="TreeGrafter"/>
</dbReference>
<dbReference type="Pfam" id="PF15384">
    <property type="entry name" value="PAXX"/>
    <property type="match status" value="1"/>
</dbReference>
<reference evidence="2" key="1">
    <citation type="journal article" date="2006" name="Science">
        <title>Ancient noncoding elements conserved in the human genome.</title>
        <authorList>
            <person name="Venkatesh B."/>
            <person name="Kirkness E.F."/>
            <person name="Loh Y.H."/>
            <person name="Halpern A.L."/>
            <person name="Lee A.P."/>
            <person name="Johnson J."/>
            <person name="Dandona N."/>
            <person name="Viswanathan L.D."/>
            <person name="Tay A."/>
            <person name="Venter J.C."/>
            <person name="Strausberg R.L."/>
            <person name="Brenner S."/>
        </authorList>
    </citation>
    <scope>NUCLEOTIDE SEQUENCE [LARGE SCALE GENOMIC DNA]</scope>
</reference>
<dbReference type="InterPro" id="IPR054134">
    <property type="entry name" value="PAXX_N"/>
</dbReference>
<dbReference type="InterPro" id="IPR027873">
    <property type="entry name" value="PAXX"/>
</dbReference>
<accession>A0A4W3GYZ2</accession>
<dbReference type="AlphaFoldDB" id="A0A4W3GYZ2"/>
<keyword evidence="2" id="KW-1185">Reference proteome</keyword>
<proteinExistence type="predicted"/>